<dbReference type="PROSITE" id="PS51186">
    <property type="entry name" value="GNAT"/>
    <property type="match status" value="1"/>
</dbReference>
<name>A0A1Y6BSM1_9NEIS</name>
<sequence>MSITLATLAEADLPACHALFVDAVHVLARRHYSEAQCTAWAPPGPMPDTWRAAWARRLACATGFKAVEVDGVLAGFAWLSDDGEVDMLYVAPHAAGQGVASRLIAELERVAQQAGLSELSVYASHTARPVFERAGFVVESDHIAWRDGVALDNWIMKKALP</sequence>
<evidence type="ECO:0000313" key="2">
    <source>
        <dbReference type="EMBL" id="SMF24995.1"/>
    </source>
</evidence>
<evidence type="ECO:0000313" key="3">
    <source>
        <dbReference type="Proteomes" id="UP000192920"/>
    </source>
</evidence>
<dbReference type="Proteomes" id="UP000192920">
    <property type="component" value="Unassembled WGS sequence"/>
</dbReference>
<evidence type="ECO:0000259" key="1">
    <source>
        <dbReference type="PROSITE" id="PS51186"/>
    </source>
</evidence>
<dbReference type="Pfam" id="PF13673">
    <property type="entry name" value="Acetyltransf_10"/>
    <property type="match status" value="1"/>
</dbReference>
<dbReference type="SUPFAM" id="SSF55729">
    <property type="entry name" value="Acyl-CoA N-acyltransferases (Nat)"/>
    <property type="match status" value="1"/>
</dbReference>
<dbReference type="EMBL" id="FXAG01000010">
    <property type="protein sequence ID" value="SMF24995.1"/>
    <property type="molecule type" value="Genomic_DNA"/>
</dbReference>
<gene>
    <name evidence="2" type="ORF">SAMN02745746_02147</name>
</gene>
<dbReference type="PANTHER" id="PTHR43451">
    <property type="entry name" value="ACETYLTRANSFERASE (GNAT) FAMILY PROTEIN"/>
    <property type="match status" value="1"/>
</dbReference>
<reference evidence="3" key="1">
    <citation type="submission" date="2017-04" db="EMBL/GenBank/DDBJ databases">
        <authorList>
            <person name="Varghese N."/>
            <person name="Submissions S."/>
        </authorList>
    </citation>
    <scope>NUCLEOTIDE SEQUENCE [LARGE SCALE GENOMIC DNA]</scope>
    <source>
        <strain evidence="3">DSM 22618</strain>
    </source>
</reference>
<dbReference type="AlphaFoldDB" id="A0A1Y6BSM1"/>
<dbReference type="RefSeq" id="WP_085276403.1">
    <property type="nucleotide sequence ID" value="NZ_FXAG01000010.1"/>
</dbReference>
<dbReference type="PANTHER" id="PTHR43451:SF1">
    <property type="entry name" value="ACETYLTRANSFERASE"/>
    <property type="match status" value="1"/>
</dbReference>
<dbReference type="InterPro" id="IPR052564">
    <property type="entry name" value="N-acetyltrans/Recomb-assoc"/>
</dbReference>
<dbReference type="CDD" id="cd04301">
    <property type="entry name" value="NAT_SF"/>
    <property type="match status" value="1"/>
</dbReference>
<keyword evidence="3" id="KW-1185">Reference proteome</keyword>
<dbReference type="STRING" id="1123014.SAMN02745746_02147"/>
<dbReference type="InterPro" id="IPR016181">
    <property type="entry name" value="Acyl_CoA_acyltransferase"/>
</dbReference>
<dbReference type="Gene3D" id="3.40.630.30">
    <property type="match status" value="1"/>
</dbReference>
<accession>A0A1Y6BSM1</accession>
<dbReference type="InterPro" id="IPR000182">
    <property type="entry name" value="GNAT_dom"/>
</dbReference>
<keyword evidence="2" id="KW-0808">Transferase</keyword>
<proteinExistence type="predicted"/>
<organism evidence="2 3">
    <name type="scientific">Pseudogulbenkiania subflava DSM 22618</name>
    <dbReference type="NCBI Taxonomy" id="1123014"/>
    <lineage>
        <taxon>Bacteria</taxon>
        <taxon>Pseudomonadati</taxon>
        <taxon>Pseudomonadota</taxon>
        <taxon>Betaproteobacteria</taxon>
        <taxon>Neisseriales</taxon>
        <taxon>Chromobacteriaceae</taxon>
        <taxon>Pseudogulbenkiania</taxon>
    </lineage>
</organism>
<protein>
    <submittedName>
        <fullName evidence="2">Acetyltransferase, GNAT family</fullName>
    </submittedName>
</protein>
<feature type="domain" description="N-acetyltransferase" evidence="1">
    <location>
        <begin position="3"/>
        <end position="161"/>
    </location>
</feature>
<dbReference type="GO" id="GO:0016747">
    <property type="term" value="F:acyltransferase activity, transferring groups other than amino-acyl groups"/>
    <property type="evidence" value="ECO:0007669"/>
    <property type="project" value="InterPro"/>
</dbReference>